<dbReference type="RefSeq" id="WP_068450665.1">
    <property type="nucleotide sequence ID" value="NZ_CP147847.1"/>
</dbReference>
<dbReference type="Gene3D" id="3.40.50.300">
    <property type="entry name" value="P-loop containing nucleotide triphosphate hydrolases"/>
    <property type="match status" value="1"/>
</dbReference>
<name>A0ABU9LQN2_9BACL</name>
<gene>
    <name evidence="5" type="ORF">AAF454_13805</name>
</gene>
<dbReference type="PANTHER" id="PTHR43423">
    <property type="entry name" value="ABC TRANSPORTER I FAMILY MEMBER 17"/>
    <property type="match status" value="1"/>
</dbReference>
<evidence type="ECO:0000256" key="2">
    <source>
        <dbReference type="ARBA" id="ARBA00022741"/>
    </source>
</evidence>
<dbReference type="SMART" id="SM00382">
    <property type="entry name" value="AAA"/>
    <property type="match status" value="1"/>
</dbReference>
<evidence type="ECO:0000313" key="5">
    <source>
        <dbReference type="EMBL" id="MEL5989484.1"/>
    </source>
</evidence>
<dbReference type="Pfam" id="PF00005">
    <property type="entry name" value="ABC_tran"/>
    <property type="match status" value="1"/>
</dbReference>
<dbReference type="PROSITE" id="PS00211">
    <property type="entry name" value="ABC_TRANSPORTER_1"/>
    <property type="match status" value="1"/>
</dbReference>
<dbReference type="InterPro" id="IPR027417">
    <property type="entry name" value="P-loop_NTPase"/>
</dbReference>
<feature type="domain" description="ABC transporter" evidence="4">
    <location>
        <begin position="9"/>
        <end position="238"/>
    </location>
</feature>
<dbReference type="GO" id="GO:0005524">
    <property type="term" value="F:ATP binding"/>
    <property type="evidence" value="ECO:0007669"/>
    <property type="project" value="UniProtKB-KW"/>
</dbReference>
<keyword evidence="3 5" id="KW-0067">ATP-binding</keyword>
<evidence type="ECO:0000256" key="1">
    <source>
        <dbReference type="ARBA" id="ARBA00022448"/>
    </source>
</evidence>
<reference evidence="5 6" key="1">
    <citation type="submission" date="2024-04" db="EMBL/GenBank/DDBJ databases">
        <authorList>
            <person name="Wu Y.S."/>
            <person name="Zhang L."/>
        </authorList>
    </citation>
    <scope>NUCLEOTIDE SEQUENCE [LARGE SCALE GENOMIC DNA]</scope>
    <source>
        <strain evidence="5 6">KG-01</strain>
    </source>
</reference>
<dbReference type="InterPro" id="IPR003593">
    <property type="entry name" value="AAA+_ATPase"/>
</dbReference>
<keyword evidence="1" id="KW-0813">Transport</keyword>
<evidence type="ECO:0000259" key="4">
    <source>
        <dbReference type="PROSITE" id="PS50893"/>
    </source>
</evidence>
<dbReference type="CDD" id="cd03260">
    <property type="entry name" value="ABC_PstB_phosphate_transporter"/>
    <property type="match status" value="1"/>
</dbReference>
<dbReference type="Proteomes" id="UP001398420">
    <property type="component" value="Unassembled WGS sequence"/>
</dbReference>
<dbReference type="SUPFAM" id="SSF52540">
    <property type="entry name" value="P-loop containing nucleoside triphosphate hydrolases"/>
    <property type="match status" value="1"/>
</dbReference>
<dbReference type="InterPro" id="IPR003439">
    <property type="entry name" value="ABC_transporter-like_ATP-bd"/>
</dbReference>
<dbReference type="PROSITE" id="PS50893">
    <property type="entry name" value="ABC_TRANSPORTER_2"/>
    <property type="match status" value="1"/>
</dbReference>
<dbReference type="InterPro" id="IPR005670">
    <property type="entry name" value="PstB-like"/>
</dbReference>
<dbReference type="PANTHER" id="PTHR43423:SF1">
    <property type="entry name" value="ABC TRANSPORTER I FAMILY MEMBER 17"/>
    <property type="match status" value="1"/>
</dbReference>
<keyword evidence="2" id="KW-0547">Nucleotide-binding</keyword>
<protein>
    <submittedName>
        <fullName evidence="5">Phosphate ABC transporter ATP-binding protein</fullName>
    </submittedName>
</protein>
<dbReference type="InterPro" id="IPR017871">
    <property type="entry name" value="ABC_transporter-like_CS"/>
</dbReference>
<accession>A0ABU9LQN2</accession>
<organism evidence="5 6">
    <name type="scientific">Kurthia gibsonii</name>
    <dbReference type="NCBI Taxonomy" id="33946"/>
    <lineage>
        <taxon>Bacteria</taxon>
        <taxon>Bacillati</taxon>
        <taxon>Bacillota</taxon>
        <taxon>Bacilli</taxon>
        <taxon>Bacillales</taxon>
        <taxon>Caryophanaceae</taxon>
        <taxon>Kurthia</taxon>
    </lineage>
</organism>
<proteinExistence type="predicted"/>
<keyword evidence="6" id="KW-1185">Reference proteome</keyword>
<evidence type="ECO:0000313" key="6">
    <source>
        <dbReference type="Proteomes" id="UP001398420"/>
    </source>
</evidence>
<comment type="caution">
    <text evidence="5">The sequence shown here is derived from an EMBL/GenBank/DDBJ whole genome shotgun (WGS) entry which is preliminary data.</text>
</comment>
<evidence type="ECO:0000256" key="3">
    <source>
        <dbReference type="ARBA" id="ARBA00022840"/>
    </source>
</evidence>
<dbReference type="EMBL" id="JBCEWA010000013">
    <property type="protein sequence ID" value="MEL5989484.1"/>
    <property type="molecule type" value="Genomic_DNA"/>
</dbReference>
<sequence length="243" mass="27100">MNSIYQPAIHFQDVHLTIDGQTILNGITGSIPDGKITTFVGPSGAGKTTLLKMCNRLISPTSGEIQIYNKNAQDYNPVDLRREVGIALQSAPMIKGTVYDNLNLPRTLQNQQLSREDAISILQDVGLDETFLKKDALDLSGGQKQRVSIARTLVNRNKILLLDEITSALDRISVREVEELIQKINKKYHVTIIWITHNLEQAIHLGDYVWVLMDGQLIEAGESSILKSPKNERVKQFIEGVDA</sequence>